<keyword evidence="1" id="KW-1133">Transmembrane helix</keyword>
<organism evidence="2 3">
    <name type="scientific">Dispira parvispora</name>
    <dbReference type="NCBI Taxonomy" id="1520584"/>
    <lineage>
        <taxon>Eukaryota</taxon>
        <taxon>Fungi</taxon>
        <taxon>Fungi incertae sedis</taxon>
        <taxon>Zoopagomycota</taxon>
        <taxon>Kickxellomycotina</taxon>
        <taxon>Dimargaritomycetes</taxon>
        <taxon>Dimargaritales</taxon>
        <taxon>Dimargaritaceae</taxon>
        <taxon>Dispira</taxon>
    </lineage>
</organism>
<dbReference type="InterPro" id="IPR040410">
    <property type="entry name" value="UPF0658_Golgi"/>
</dbReference>
<evidence type="ECO:0000313" key="3">
    <source>
        <dbReference type="Proteomes" id="UP001150925"/>
    </source>
</evidence>
<keyword evidence="3" id="KW-1185">Reference proteome</keyword>
<dbReference type="AlphaFoldDB" id="A0A9W8AXU7"/>
<dbReference type="OrthoDB" id="2448307at2759"/>
<feature type="transmembrane region" description="Helical" evidence="1">
    <location>
        <begin position="128"/>
        <end position="149"/>
    </location>
</feature>
<feature type="transmembrane region" description="Helical" evidence="1">
    <location>
        <begin position="235"/>
        <end position="255"/>
    </location>
</feature>
<dbReference type="EMBL" id="JANBPY010000363">
    <property type="protein sequence ID" value="KAJ1967287.1"/>
    <property type="molecule type" value="Genomic_DNA"/>
</dbReference>
<feature type="transmembrane region" description="Helical" evidence="1">
    <location>
        <begin position="25"/>
        <end position="43"/>
    </location>
</feature>
<proteinExistence type="predicted"/>
<comment type="caution">
    <text evidence="2">The sequence shown here is derived from an EMBL/GenBank/DDBJ whole genome shotgun (WGS) entry which is preliminary data.</text>
</comment>
<gene>
    <name evidence="2" type="ORF">IWQ62_001953</name>
</gene>
<protein>
    <submittedName>
        <fullName evidence="2">Uncharacterized protein</fullName>
    </submittedName>
</protein>
<name>A0A9W8AXU7_9FUNG</name>
<feature type="transmembrane region" description="Helical" evidence="1">
    <location>
        <begin position="170"/>
        <end position="188"/>
    </location>
</feature>
<dbReference type="PANTHER" id="PTHR34391:SF1">
    <property type="entry name" value="UPF0658 GOLGI APPARATUS MEMBRANE PROTEIN C1952.10C-RELATED"/>
    <property type="match status" value="1"/>
</dbReference>
<keyword evidence="1" id="KW-0812">Transmembrane</keyword>
<feature type="transmembrane region" description="Helical" evidence="1">
    <location>
        <begin position="55"/>
        <end position="74"/>
    </location>
</feature>
<evidence type="ECO:0000313" key="2">
    <source>
        <dbReference type="EMBL" id="KAJ1967287.1"/>
    </source>
</evidence>
<dbReference type="PANTHER" id="PTHR34391">
    <property type="entry name" value="UPF0658 GOLGI APPARATUS MEMBRANE PROTEIN C1952.10C-RELATED"/>
    <property type="match status" value="1"/>
</dbReference>
<feature type="transmembrane region" description="Helical" evidence="1">
    <location>
        <begin position="275"/>
        <end position="294"/>
    </location>
</feature>
<dbReference type="Proteomes" id="UP001150925">
    <property type="component" value="Unassembled WGS sequence"/>
</dbReference>
<reference evidence="2" key="1">
    <citation type="submission" date="2022-07" db="EMBL/GenBank/DDBJ databases">
        <title>Phylogenomic reconstructions and comparative analyses of Kickxellomycotina fungi.</title>
        <authorList>
            <person name="Reynolds N.K."/>
            <person name="Stajich J.E."/>
            <person name="Barry K."/>
            <person name="Grigoriev I.V."/>
            <person name="Crous P."/>
            <person name="Smith M.E."/>
        </authorList>
    </citation>
    <scope>NUCLEOTIDE SEQUENCE</scope>
    <source>
        <strain evidence="2">RSA 1196</strain>
    </source>
</reference>
<accession>A0A9W8AXU7</accession>
<evidence type="ECO:0000256" key="1">
    <source>
        <dbReference type="SAM" id="Phobius"/>
    </source>
</evidence>
<dbReference type="GO" id="GO:0005794">
    <property type="term" value="C:Golgi apparatus"/>
    <property type="evidence" value="ECO:0007669"/>
    <property type="project" value="TreeGrafter"/>
</dbReference>
<keyword evidence="1" id="KW-0472">Membrane</keyword>
<sequence length="345" mass="39161">MGIFDRVLSKNTVMEGLGPAIKPTLVYNGIFMFAVLFDVVAWWDALMHQNVFQAGVLILFNMMCIAYSVIQAYGNGSLRSRSPFGSIKYEEAAEALIDEFELIRTPGFKELAEISKMTVKNNIGYLELTMITVTSAVTLFLMVVAYPLYRQTAWQFYERLGADKQLRRMNFEYLTLNSLLKLDTFFFLSYTVQMISLVLRDSNAGTTVRAMLCIPISVIIISLGFVGARWENRKVMLVFIGGLVLGMGYMLFELIHMSLYQGKSVNPYEFSSDFLYFFSAATMVLVLLSLYYAFRCYRNFGKGLHLARAYSSSNTNAMTEDQNNHDNWLAMEDNHAPSKPVVNGQ</sequence>
<feature type="transmembrane region" description="Helical" evidence="1">
    <location>
        <begin position="208"/>
        <end position="228"/>
    </location>
</feature>